<evidence type="ECO:0000313" key="4">
    <source>
        <dbReference type="Proteomes" id="UP001151760"/>
    </source>
</evidence>
<dbReference type="EMBL" id="BQNB010021215">
    <property type="protein sequence ID" value="GJU04080.1"/>
    <property type="molecule type" value="Genomic_DNA"/>
</dbReference>
<dbReference type="InterPro" id="IPR013103">
    <property type="entry name" value="RVT_2"/>
</dbReference>
<comment type="caution">
    <text evidence="3">The sequence shown here is derived from an EMBL/GenBank/DDBJ whole genome shotgun (WGS) entry which is preliminary data.</text>
</comment>
<feature type="domain" description="Reverse transcriptase Ty1/copia-type" evidence="2">
    <location>
        <begin position="203"/>
        <end position="290"/>
    </location>
</feature>
<evidence type="ECO:0000256" key="1">
    <source>
        <dbReference type="SAM" id="MobiDB-lite"/>
    </source>
</evidence>
<name>A0ABQ5IV28_9ASTR</name>
<sequence length="573" mass="64681">MEKSCHVTFNEDDEEITQSSIKGKEINFNENRSFPDDEFLIPRSKVSQGTGKDDLFPYFSIDDDHLVEPDNSKRANDFEPGETFIGVSEPQNITISEGEPLPKNISPSTEVFINLYVPQDRWSREKHIDLVNILGEPQASVTTRSRIRDSEAALTHECLYVNFISEIKPKKLIEALEEEGWIIAMQKELNQFERNNVWILVLCLMGFRQEEGIDYDETFAHITRLEAIRIFLAYVAYMVYHMDVKSAFLNRKISEEVYVQQPPRFESSEFPNHVCKLDKVLYGQKQASKACTLVKCPMLPPNNLGPDESGVSVNETLYQANPKESHLVAVKSIFRYLKGTPNLDLYVGVQRSKAMLPCHQLKLYTLLLNAELRVFDPSLWGVNDDDTTDNSLFGTSVKPVNQPKAPTNKNSKKKKNPASSKPKTSKIVRKSSPIIQVADTQHAEEPVATADSTKSINASKKEVVNEHVITSLGNVTFKDLYGHAEENPFDTEYSYSCSNTSEHAKELSMFDEADEDESEHAKELSVADEATADNMIDELVDKAHTQDDNLNISATIETDSHLLLSKCLGTSWL</sequence>
<keyword evidence="4" id="KW-1185">Reference proteome</keyword>
<accession>A0ABQ5IV28</accession>
<dbReference type="Pfam" id="PF07727">
    <property type="entry name" value="RVT_2"/>
    <property type="match status" value="1"/>
</dbReference>
<gene>
    <name evidence="3" type="ORF">Tco_1114418</name>
</gene>
<evidence type="ECO:0000313" key="3">
    <source>
        <dbReference type="EMBL" id="GJU04080.1"/>
    </source>
</evidence>
<reference evidence="3" key="2">
    <citation type="submission" date="2022-01" db="EMBL/GenBank/DDBJ databases">
        <authorList>
            <person name="Yamashiro T."/>
            <person name="Shiraishi A."/>
            <person name="Satake H."/>
            <person name="Nakayama K."/>
        </authorList>
    </citation>
    <scope>NUCLEOTIDE SEQUENCE</scope>
</reference>
<reference evidence="3" key="1">
    <citation type="journal article" date="2022" name="Int. J. Mol. Sci.">
        <title>Draft Genome of Tanacetum Coccineum: Genomic Comparison of Closely Related Tanacetum-Family Plants.</title>
        <authorList>
            <person name="Yamashiro T."/>
            <person name="Shiraishi A."/>
            <person name="Nakayama K."/>
            <person name="Satake H."/>
        </authorList>
    </citation>
    <scope>NUCLEOTIDE SEQUENCE</scope>
</reference>
<dbReference type="Proteomes" id="UP001151760">
    <property type="component" value="Unassembled WGS sequence"/>
</dbReference>
<proteinExistence type="predicted"/>
<evidence type="ECO:0000259" key="2">
    <source>
        <dbReference type="Pfam" id="PF07727"/>
    </source>
</evidence>
<protein>
    <submittedName>
        <fullName evidence="3">Retrovirus-related pol polyprotein from transposon TNT 1-94</fullName>
    </submittedName>
</protein>
<organism evidence="3 4">
    <name type="scientific">Tanacetum coccineum</name>
    <dbReference type="NCBI Taxonomy" id="301880"/>
    <lineage>
        <taxon>Eukaryota</taxon>
        <taxon>Viridiplantae</taxon>
        <taxon>Streptophyta</taxon>
        <taxon>Embryophyta</taxon>
        <taxon>Tracheophyta</taxon>
        <taxon>Spermatophyta</taxon>
        <taxon>Magnoliopsida</taxon>
        <taxon>eudicotyledons</taxon>
        <taxon>Gunneridae</taxon>
        <taxon>Pentapetalae</taxon>
        <taxon>asterids</taxon>
        <taxon>campanulids</taxon>
        <taxon>Asterales</taxon>
        <taxon>Asteraceae</taxon>
        <taxon>Asteroideae</taxon>
        <taxon>Anthemideae</taxon>
        <taxon>Anthemidinae</taxon>
        <taxon>Tanacetum</taxon>
    </lineage>
</organism>
<feature type="region of interest" description="Disordered" evidence="1">
    <location>
        <begin position="391"/>
        <end position="453"/>
    </location>
</feature>